<protein>
    <submittedName>
        <fullName evidence="1">Uncharacterized protein</fullName>
    </submittedName>
</protein>
<reference evidence="2" key="1">
    <citation type="journal article" date="2023" name="Front. Plant Sci.">
        <title>Chromosomal-level genome assembly of Melastoma candidum provides insights into trichome evolution.</title>
        <authorList>
            <person name="Zhong Y."/>
            <person name="Wu W."/>
            <person name="Sun C."/>
            <person name="Zou P."/>
            <person name="Liu Y."/>
            <person name="Dai S."/>
            <person name="Zhou R."/>
        </authorList>
    </citation>
    <scope>NUCLEOTIDE SEQUENCE [LARGE SCALE GENOMIC DNA]</scope>
</reference>
<evidence type="ECO:0000313" key="2">
    <source>
        <dbReference type="Proteomes" id="UP001057402"/>
    </source>
</evidence>
<dbReference type="EMBL" id="CM042884">
    <property type="protein sequence ID" value="KAI4370924.1"/>
    <property type="molecule type" value="Genomic_DNA"/>
</dbReference>
<keyword evidence="2" id="KW-1185">Reference proteome</keyword>
<organism evidence="1 2">
    <name type="scientific">Melastoma candidum</name>
    <dbReference type="NCBI Taxonomy" id="119954"/>
    <lineage>
        <taxon>Eukaryota</taxon>
        <taxon>Viridiplantae</taxon>
        <taxon>Streptophyta</taxon>
        <taxon>Embryophyta</taxon>
        <taxon>Tracheophyta</taxon>
        <taxon>Spermatophyta</taxon>
        <taxon>Magnoliopsida</taxon>
        <taxon>eudicotyledons</taxon>
        <taxon>Gunneridae</taxon>
        <taxon>Pentapetalae</taxon>
        <taxon>rosids</taxon>
        <taxon>malvids</taxon>
        <taxon>Myrtales</taxon>
        <taxon>Melastomataceae</taxon>
        <taxon>Melastomatoideae</taxon>
        <taxon>Melastomateae</taxon>
        <taxon>Melastoma</taxon>
    </lineage>
</organism>
<evidence type="ECO:0000313" key="1">
    <source>
        <dbReference type="EMBL" id="KAI4370924.1"/>
    </source>
</evidence>
<name>A0ACB9QZR9_9MYRT</name>
<sequence length="97" mass="10936">MQKLPLAGLYDCIHVLMMSSSARLDSVSTREDLLLVVVLGRKVGKEERDLYRPRVSVLDQVVVCVHARDFAEELLFMALSMIKSLANCLVMLRRATT</sequence>
<dbReference type="Proteomes" id="UP001057402">
    <property type="component" value="Chromosome 5"/>
</dbReference>
<gene>
    <name evidence="1" type="ORF">MLD38_019216</name>
</gene>
<accession>A0ACB9QZR9</accession>
<comment type="caution">
    <text evidence="1">The sequence shown here is derived from an EMBL/GenBank/DDBJ whole genome shotgun (WGS) entry which is preliminary data.</text>
</comment>
<proteinExistence type="predicted"/>